<dbReference type="RefSeq" id="XP_006819488.1">
    <property type="nucleotide sequence ID" value="XM_006819425.1"/>
</dbReference>
<dbReference type="CDD" id="cd23802">
    <property type="entry name" value="UBCc_UBE2Q"/>
    <property type="match status" value="1"/>
</dbReference>
<proteinExistence type="predicted"/>
<name>A0ABM0MHJ7_SACKO</name>
<evidence type="ECO:0000259" key="1">
    <source>
        <dbReference type="PROSITE" id="PS50127"/>
    </source>
</evidence>
<dbReference type="InterPro" id="IPR000608">
    <property type="entry name" value="UBC"/>
</dbReference>
<feature type="domain" description="UBC core" evidence="1">
    <location>
        <begin position="10"/>
        <end position="173"/>
    </location>
</feature>
<dbReference type="Pfam" id="PF00179">
    <property type="entry name" value="UQ_con"/>
    <property type="match status" value="1"/>
</dbReference>
<dbReference type="SMART" id="SM00212">
    <property type="entry name" value="UBCc"/>
    <property type="match status" value="1"/>
</dbReference>
<dbReference type="Gene3D" id="3.10.110.10">
    <property type="entry name" value="Ubiquitin Conjugating Enzyme"/>
    <property type="match status" value="1"/>
</dbReference>
<protein>
    <submittedName>
        <fullName evidence="3">Ubiquitin-conjugating enzyme E2 Q2-like</fullName>
    </submittedName>
</protein>
<dbReference type="SUPFAM" id="SSF54495">
    <property type="entry name" value="UBC-like"/>
    <property type="match status" value="1"/>
</dbReference>
<accession>A0ABM0MHJ7</accession>
<sequence>MAEVQMSAMSDTKSAKANLKHLKKSEGKFGVEGGPRGDNLFIWDVKLNDFDPKTKLAKDLKIYAKKYKKTEAISLEMKFPKDYPMSPPFVRVISPRFKFLTGHITIGGSICMQLLTKSGWRPANDIESILIQIRCEIMSDPNAQLDYDADKEYDEVAARQAFERMVMRYGWNK</sequence>
<evidence type="ECO:0000313" key="3">
    <source>
        <dbReference type="RefSeq" id="XP_006819488.1"/>
    </source>
</evidence>
<dbReference type="InterPro" id="IPR050113">
    <property type="entry name" value="Ub_conjugating_enzyme"/>
</dbReference>
<gene>
    <name evidence="3" type="primary">LOC102800822</name>
</gene>
<dbReference type="Proteomes" id="UP000694865">
    <property type="component" value="Unplaced"/>
</dbReference>
<evidence type="ECO:0000313" key="2">
    <source>
        <dbReference type="Proteomes" id="UP000694865"/>
    </source>
</evidence>
<organism evidence="2 3">
    <name type="scientific">Saccoglossus kowalevskii</name>
    <name type="common">Acorn worm</name>
    <dbReference type="NCBI Taxonomy" id="10224"/>
    <lineage>
        <taxon>Eukaryota</taxon>
        <taxon>Metazoa</taxon>
        <taxon>Hemichordata</taxon>
        <taxon>Enteropneusta</taxon>
        <taxon>Harrimaniidae</taxon>
        <taxon>Saccoglossus</taxon>
    </lineage>
</organism>
<reference evidence="3" key="1">
    <citation type="submission" date="2025-08" db="UniProtKB">
        <authorList>
            <consortium name="RefSeq"/>
        </authorList>
    </citation>
    <scope>IDENTIFICATION</scope>
    <source>
        <tissue evidence="3">Testes</tissue>
    </source>
</reference>
<keyword evidence="2" id="KW-1185">Reference proteome</keyword>
<dbReference type="InterPro" id="IPR016135">
    <property type="entry name" value="UBQ-conjugating_enzyme/RWD"/>
</dbReference>
<dbReference type="PROSITE" id="PS50127">
    <property type="entry name" value="UBC_2"/>
    <property type="match status" value="1"/>
</dbReference>
<dbReference type="PANTHER" id="PTHR24067">
    <property type="entry name" value="UBIQUITIN-CONJUGATING ENZYME E2"/>
    <property type="match status" value="1"/>
</dbReference>
<dbReference type="GeneID" id="102800822"/>